<protein>
    <recommendedName>
        <fullName evidence="3 10">Pectinesterase</fullName>
        <ecNumber evidence="3 10">3.1.1.11</ecNumber>
    </recommendedName>
</protein>
<evidence type="ECO:0000256" key="5">
    <source>
        <dbReference type="ARBA" id="ARBA00023085"/>
    </source>
</evidence>
<evidence type="ECO:0000256" key="1">
    <source>
        <dbReference type="ARBA" id="ARBA00005184"/>
    </source>
</evidence>
<dbReference type="PANTHER" id="PTHR31321">
    <property type="entry name" value="ACYL-COA THIOESTER HYDROLASE YBHC-RELATED"/>
    <property type="match status" value="1"/>
</dbReference>
<evidence type="ECO:0000313" key="13">
    <source>
        <dbReference type="Proteomes" id="UP000829196"/>
    </source>
</evidence>
<dbReference type="InterPro" id="IPR011050">
    <property type="entry name" value="Pectin_lyase_fold/virulence"/>
</dbReference>
<organism evidence="12 13">
    <name type="scientific">Dendrobium nobile</name>
    <name type="common">Orchid</name>
    <dbReference type="NCBI Taxonomy" id="94219"/>
    <lineage>
        <taxon>Eukaryota</taxon>
        <taxon>Viridiplantae</taxon>
        <taxon>Streptophyta</taxon>
        <taxon>Embryophyta</taxon>
        <taxon>Tracheophyta</taxon>
        <taxon>Spermatophyta</taxon>
        <taxon>Magnoliopsida</taxon>
        <taxon>Liliopsida</taxon>
        <taxon>Asparagales</taxon>
        <taxon>Orchidaceae</taxon>
        <taxon>Epidendroideae</taxon>
        <taxon>Malaxideae</taxon>
        <taxon>Dendrobiinae</taxon>
        <taxon>Dendrobium</taxon>
    </lineage>
</organism>
<keyword evidence="4 10" id="KW-0378">Hydrolase</keyword>
<sequence>MRRLTKHLLLSSAIFTALISIIIEVYFHPPPISTTIVYKSLASPSSIINDLISYFRRHHHHHHRKAACNDSKWSQLIPPHQSGAQILTVDLNGCANFSSVQKAIDAVPDYNPYRTIIIVDSGVYREKVIVWENKTNVTIQGQGCHDPTRDETDPARGYLNTSIVWNDTANSSGGTIYSASISIFAFNFVAYNISFQNTAPAASPGDVGSQAVALRIAGDQAAFYSCGFYSSQDTLLDDKGRHYFRQCFIQGSIDFIFGNALSLYEECTINSIAKEVVAGVSGCITAQKRESEAERTGFSFMNCCVTGTGRVWLGRSWGSYATVIFSKTYLPSIIVPEGWDDWNNSSNDKTIFFGEYECCGPGANYTMWPKYAKNLDYSEAVRFMDISYIDGNEWVLPPRSSDGRDPCDNQNYGELVKDY</sequence>
<dbReference type="GO" id="GO:0042545">
    <property type="term" value="P:cell wall modification"/>
    <property type="evidence" value="ECO:0007669"/>
    <property type="project" value="UniProtKB-UniRule"/>
</dbReference>
<dbReference type="FunFam" id="2.160.20.10:FF:000013">
    <property type="entry name" value="Pectinesterase"/>
    <property type="match status" value="1"/>
</dbReference>
<evidence type="ECO:0000256" key="9">
    <source>
        <dbReference type="PROSITE-ProRule" id="PRU10040"/>
    </source>
</evidence>
<gene>
    <name evidence="12" type="ORF">KFK09_018626</name>
</gene>
<dbReference type="InterPro" id="IPR000070">
    <property type="entry name" value="Pectinesterase_cat"/>
</dbReference>
<evidence type="ECO:0000313" key="12">
    <source>
        <dbReference type="EMBL" id="KAI0500414.1"/>
    </source>
</evidence>
<dbReference type="AlphaFoldDB" id="A0A8T3AWH2"/>
<keyword evidence="5 10" id="KW-0063">Aspartyl esterase</keyword>
<keyword evidence="13" id="KW-1185">Reference proteome</keyword>
<dbReference type="GO" id="GO:0030599">
    <property type="term" value="F:pectinesterase activity"/>
    <property type="evidence" value="ECO:0007669"/>
    <property type="project" value="UniProtKB-UniRule"/>
</dbReference>
<evidence type="ECO:0000256" key="3">
    <source>
        <dbReference type="ARBA" id="ARBA00013229"/>
    </source>
</evidence>
<evidence type="ECO:0000256" key="7">
    <source>
        <dbReference type="ARBA" id="ARBA00047928"/>
    </source>
</evidence>
<evidence type="ECO:0000256" key="10">
    <source>
        <dbReference type="RuleBase" id="RU000589"/>
    </source>
</evidence>
<dbReference type="Pfam" id="PF01095">
    <property type="entry name" value="Pectinesterase"/>
    <property type="match status" value="1"/>
</dbReference>
<dbReference type="EMBL" id="JAGYWB010000013">
    <property type="protein sequence ID" value="KAI0500414.1"/>
    <property type="molecule type" value="Genomic_DNA"/>
</dbReference>
<evidence type="ECO:0000256" key="2">
    <source>
        <dbReference type="ARBA" id="ARBA00008891"/>
    </source>
</evidence>
<evidence type="ECO:0000256" key="6">
    <source>
        <dbReference type="ARBA" id="ARBA00023180"/>
    </source>
</evidence>
<dbReference type="PROSITE" id="PS00503">
    <property type="entry name" value="PECTINESTERASE_2"/>
    <property type="match status" value="1"/>
</dbReference>
<feature type="active site" evidence="9">
    <location>
        <position position="254"/>
    </location>
</feature>
<comment type="pathway">
    <text evidence="1 10">Glycan metabolism; pectin degradation; 2-dehydro-3-deoxy-D-gluconate from pectin: step 1/5.</text>
</comment>
<evidence type="ECO:0000256" key="8">
    <source>
        <dbReference type="ARBA" id="ARBA00057335"/>
    </source>
</evidence>
<dbReference type="GO" id="GO:0045490">
    <property type="term" value="P:pectin catabolic process"/>
    <property type="evidence" value="ECO:0007669"/>
    <property type="project" value="UniProtKB-UniRule"/>
</dbReference>
<proteinExistence type="inferred from homology"/>
<reference evidence="12" key="1">
    <citation type="journal article" date="2022" name="Front. Genet.">
        <title>Chromosome-Scale Assembly of the Dendrobium nobile Genome Provides Insights Into the Molecular Mechanism of the Biosynthesis of the Medicinal Active Ingredient of Dendrobium.</title>
        <authorList>
            <person name="Xu Q."/>
            <person name="Niu S.-C."/>
            <person name="Li K.-L."/>
            <person name="Zheng P.-J."/>
            <person name="Zhang X.-J."/>
            <person name="Jia Y."/>
            <person name="Liu Y."/>
            <person name="Niu Y.-X."/>
            <person name="Yu L.-H."/>
            <person name="Chen D.-F."/>
            <person name="Zhang G.-Q."/>
        </authorList>
    </citation>
    <scope>NUCLEOTIDE SEQUENCE</scope>
    <source>
        <tissue evidence="12">Leaf</tissue>
    </source>
</reference>
<evidence type="ECO:0000259" key="11">
    <source>
        <dbReference type="Pfam" id="PF01095"/>
    </source>
</evidence>
<comment type="similarity">
    <text evidence="2">Belongs to the pectinesterase family.</text>
</comment>
<dbReference type="PANTHER" id="PTHR31321:SF73">
    <property type="entry name" value="PECTINESTERASE 14-RELATED"/>
    <property type="match status" value="1"/>
</dbReference>
<dbReference type="InterPro" id="IPR033131">
    <property type="entry name" value="Pectinesterase_Asp_AS"/>
</dbReference>
<dbReference type="OrthoDB" id="2019149at2759"/>
<comment type="function">
    <text evidence="8">Acts in the modification of cell walls via demethylesterification of cell wall pectin.</text>
</comment>
<dbReference type="EC" id="3.1.1.11" evidence="3 10"/>
<dbReference type="InterPro" id="IPR012334">
    <property type="entry name" value="Pectin_lyas_fold"/>
</dbReference>
<dbReference type="SUPFAM" id="SSF51126">
    <property type="entry name" value="Pectin lyase-like"/>
    <property type="match status" value="1"/>
</dbReference>
<comment type="caution">
    <text evidence="12">The sequence shown here is derived from an EMBL/GenBank/DDBJ whole genome shotgun (WGS) entry which is preliminary data.</text>
</comment>
<dbReference type="SMR" id="A0A8T3AWH2"/>
<accession>A0A8T3AWH2</accession>
<dbReference type="Proteomes" id="UP000829196">
    <property type="component" value="Unassembled WGS sequence"/>
</dbReference>
<feature type="domain" description="Pectinesterase catalytic" evidence="11">
    <location>
        <begin position="88"/>
        <end position="392"/>
    </location>
</feature>
<dbReference type="Gene3D" id="2.160.20.10">
    <property type="entry name" value="Single-stranded right-handed beta-helix, Pectin lyase-like"/>
    <property type="match status" value="1"/>
</dbReference>
<evidence type="ECO:0000256" key="4">
    <source>
        <dbReference type="ARBA" id="ARBA00022801"/>
    </source>
</evidence>
<comment type="catalytic activity">
    <reaction evidence="7 10">
        <text>[(1-&gt;4)-alpha-D-galacturonosyl methyl ester](n) + n H2O = [(1-&gt;4)-alpha-D-galacturonosyl](n) + n methanol + n H(+)</text>
        <dbReference type="Rhea" id="RHEA:22380"/>
        <dbReference type="Rhea" id="RHEA-COMP:14570"/>
        <dbReference type="Rhea" id="RHEA-COMP:14573"/>
        <dbReference type="ChEBI" id="CHEBI:15377"/>
        <dbReference type="ChEBI" id="CHEBI:15378"/>
        <dbReference type="ChEBI" id="CHEBI:17790"/>
        <dbReference type="ChEBI" id="CHEBI:140522"/>
        <dbReference type="ChEBI" id="CHEBI:140523"/>
        <dbReference type="EC" id="3.1.1.11"/>
    </reaction>
</comment>
<keyword evidence="6" id="KW-0325">Glycoprotein</keyword>
<name>A0A8T3AWH2_DENNO</name>